<sequence length="81" mass="9720">MMKRIFRQFCRKTFDKLNKTIVELYKKQLIAHCTNSLISRRQLCLSWSKLTTRRRVLSMKTNVKTLKINSRTTDDKLIVND</sequence>
<name>A0A915HRX7_ROMCU</name>
<evidence type="ECO:0000313" key="1">
    <source>
        <dbReference type="Proteomes" id="UP000887565"/>
    </source>
</evidence>
<dbReference type="Proteomes" id="UP000887565">
    <property type="component" value="Unplaced"/>
</dbReference>
<proteinExistence type="predicted"/>
<evidence type="ECO:0000313" key="2">
    <source>
        <dbReference type="WBParaSite" id="nRc.2.0.1.t04281-RA"/>
    </source>
</evidence>
<dbReference type="AlphaFoldDB" id="A0A915HRX7"/>
<protein>
    <submittedName>
        <fullName evidence="2">Uncharacterized protein</fullName>
    </submittedName>
</protein>
<organism evidence="1 2">
    <name type="scientific">Romanomermis culicivorax</name>
    <name type="common">Nematode worm</name>
    <dbReference type="NCBI Taxonomy" id="13658"/>
    <lineage>
        <taxon>Eukaryota</taxon>
        <taxon>Metazoa</taxon>
        <taxon>Ecdysozoa</taxon>
        <taxon>Nematoda</taxon>
        <taxon>Enoplea</taxon>
        <taxon>Dorylaimia</taxon>
        <taxon>Mermithida</taxon>
        <taxon>Mermithoidea</taxon>
        <taxon>Mermithidae</taxon>
        <taxon>Romanomermis</taxon>
    </lineage>
</organism>
<dbReference type="WBParaSite" id="nRc.2.0.1.t04281-RA">
    <property type="protein sequence ID" value="nRc.2.0.1.t04281-RA"/>
    <property type="gene ID" value="nRc.2.0.1.g04281"/>
</dbReference>
<reference evidence="2" key="1">
    <citation type="submission" date="2022-11" db="UniProtKB">
        <authorList>
            <consortium name="WormBaseParasite"/>
        </authorList>
    </citation>
    <scope>IDENTIFICATION</scope>
</reference>
<keyword evidence="1" id="KW-1185">Reference proteome</keyword>
<accession>A0A915HRX7</accession>